<comment type="caution">
    <text evidence="3">The sequence shown here is derived from an EMBL/GenBank/DDBJ whole genome shotgun (WGS) entry which is preliminary data.</text>
</comment>
<evidence type="ECO:0000313" key="3">
    <source>
        <dbReference type="EMBL" id="KAL3088960.1"/>
    </source>
</evidence>
<organism evidence="3 4">
    <name type="scientific">Heterodera schachtii</name>
    <name type="common">Sugarbeet cyst nematode worm</name>
    <name type="synonym">Tylenchus schachtii</name>
    <dbReference type="NCBI Taxonomy" id="97005"/>
    <lineage>
        <taxon>Eukaryota</taxon>
        <taxon>Metazoa</taxon>
        <taxon>Ecdysozoa</taxon>
        <taxon>Nematoda</taxon>
        <taxon>Chromadorea</taxon>
        <taxon>Rhabditida</taxon>
        <taxon>Tylenchina</taxon>
        <taxon>Tylenchomorpha</taxon>
        <taxon>Tylenchoidea</taxon>
        <taxon>Heteroderidae</taxon>
        <taxon>Heteroderinae</taxon>
        <taxon>Heterodera</taxon>
    </lineage>
</organism>
<gene>
    <name evidence="3" type="ORF">niasHS_009634</name>
</gene>
<keyword evidence="4" id="KW-1185">Reference proteome</keyword>
<sequence length="1092" mass="124499">MASISQCLSTASGKMPKGYKPIGSGSLSFHYGRPIKSSRPRSPTPTGVRVVPSPERHPQKASTIIPKELNLSIFDIPIEGRNWKKDCGLRDHILKDYVRGDQRVAVSRLRALICEMEAYLGMNDKQGTDREPWPYGRTDGWADAVIEESKKSSESFTKISERPICGRTNDCAKILLPKQRGNIGGKSKRTDSNTQRPLSHDTSITQMSIDSMLMPPPSLVPRRTSSRLSKTPTLFSSPSSSGLSIKPVTTHCASAHSAHFGFGCGALSAKHLPIYYNSLQDLNLRCAHCGALLLPSEFKMEGGYPKCCAKGHVNLRVRFDDLQKWPTKLTALFNNQDTKTIRWIGKLRANAMAYNDNLAFGCVRIQRDDKLNQGYRIVKCNNMIRYVLWDFNPPTPDLPHLQGQLFTIPDADARLRIDAIAQEHHLDEELLKYLHDILREHHPFANIYKTASETFKGLEDADKINFRMLVVDTNKKGVERTLDKSLAIEEVEERQIRAIHPGRINVETAAGSKLVAEFYLDNGANVPPGQKYDVILHGKHGTGEHDMKWWNRNVEPTQFPLLFSRGQFAYEYGIKLKLAEKERFDPTYRQIRDADGDLMDDTELGEEAEFLPPELERRIHRRDNISRAQWFRYMCQIRGSDWKSSHWLWNWNNLAQLYTITYNNRIEAQKVQYMKQLQGQKRLVRVRALLQWVQQIRDNKGLKGPIGQIFMTDAHFRGSRQFYQKEYANCMTICREIGKPDLLITFTMDPECEELDQLLPIGPDGKRQQWHDRPDIVCRLFIDKRDELLNDLTKKMVLGYVTAWFFSLEFQLRGLPHIHICMTLDWERIRLHGVIQSPEDYMSEYICAEIPSLPEARLRTEEAKRTRELYKTITTKHIHTCSAQRCLVDGKCKKHFPKPFSYDYVYSENAYPRYLRRPPAPNESAHQKHPQRYGNTLKINGPKGQSIIDNSYVIPYNKFLSAKFKSHINLEFVAGDGCTKYVSEPQWCDICPKASQRTANGATHAPKGQSANHTGGATHAPEGQSANRFGATHAPKGQSANRFGATHAPKGQSAKKTKHSVGGSLYLSHPWLYLFPNFKNGREAPVRGREAA</sequence>
<evidence type="ECO:0000256" key="1">
    <source>
        <dbReference type="SAM" id="MobiDB-lite"/>
    </source>
</evidence>
<dbReference type="PANTHER" id="PTHR45786:SF74">
    <property type="entry name" value="ATP-DEPENDENT DNA HELICASE"/>
    <property type="match status" value="1"/>
</dbReference>
<evidence type="ECO:0000259" key="2">
    <source>
        <dbReference type="Pfam" id="PF14214"/>
    </source>
</evidence>
<feature type="region of interest" description="Disordered" evidence="1">
    <location>
        <begin position="998"/>
        <end position="1059"/>
    </location>
</feature>
<feature type="region of interest" description="Disordered" evidence="1">
    <location>
        <begin position="916"/>
        <end position="940"/>
    </location>
</feature>
<accession>A0ABD2JEF6</accession>
<protein>
    <recommendedName>
        <fullName evidence="2">Helitron helicase-like domain-containing protein</fullName>
    </recommendedName>
</protein>
<dbReference type="EMBL" id="JBICCN010000151">
    <property type="protein sequence ID" value="KAL3088960.1"/>
    <property type="molecule type" value="Genomic_DNA"/>
</dbReference>
<dbReference type="Pfam" id="PF14214">
    <property type="entry name" value="Helitron_like_N"/>
    <property type="match status" value="1"/>
</dbReference>
<feature type="region of interest" description="Disordered" evidence="1">
    <location>
        <begin position="181"/>
        <end position="200"/>
    </location>
</feature>
<dbReference type="PANTHER" id="PTHR45786">
    <property type="entry name" value="DNA BINDING PROTEIN-LIKE"/>
    <property type="match status" value="1"/>
</dbReference>
<feature type="region of interest" description="Disordered" evidence="1">
    <location>
        <begin position="30"/>
        <end position="60"/>
    </location>
</feature>
<proteinExistence type="predicted"/>
<feature type="region of interest" description="Disordered" evidence="1">
    <location>
        <begin position="211"/>
        <end position="234"/>
    </location>
</feature>
<dbReference type="AlphaFoldDB" id="A0ABD2JEF6"/>
<dbReference type="Proteomes" id="UP001620645">
    <property type="component" value="Unassembled WGS sequence"/>
</dbReference>
<reference evidence="3 4" key="1">
    <citation type="submission" date="2024-10" db="EMBL/GenBank/DDBJ databases">
        <authorList>
            <person name="Kim D."/>
        </authorList>
    </citation>
    <scope>NUCLEOTIDE SEQUENCE [LARGE SCALE GENOMIC DNA]</scope>
    <source>
        <strain evidence="3">Taebaek</strain>
    </source>
</reference>
<dbReference type="InterPro" id="IPR025476">
    <property type="entry name" value="Helitron_helicase-like"/>
</dbReference>
<feature type="domain" description="Helitron helicase-like" evidence="2">
    <location>
        <begin position="630"/>
        <end position="820"/>
    </location>
</feature>
<evidence type="ECO:0000313" key="4">
    <source>
        <dbReference type="Proteomes" id="UP001620645"/>
    </source>
</evidence>
<name>A0ABD2JEF6_HETSC</name>